<dbReference type="PANTHER" id="PTHR33977:SF1">
    <property type="entry name" value="ZINC ION BINDING PROTEIN"/>
    <property type="match status" value="1"/>
</dbReference>
<protein>
    <recommendedName>
        <fullName evidence="3">SWIM-type domain-containing protein</fullName>
    </recommendedName>
</protein>
<dbReference type="AlphaFoldDB" id="A0A8X7SYE6"/>
<evidence type="ECO:0000256" key="2">
    <source>
        <dbReference type="SAM" id="MobiDB-lite"/>
    </source>
</evidence>
<proteinExistence type="predicted"/>
<feature type="region of interest" description="Disordered" evidence="2">
    <location>
        <begin position="364"/>
        <end position="396"/>
    </location>
</feature>
<feature type="compositionally biased region" description="Low complexity" evidence="2">
    <location>
        <begin position="370"/>
        <end position="380"/>
    </location>
</feature>
<comment type="caution">
    <text evidence="4">The sequence shown here is derived from an EMBL/GenBank/DDBJ whole genome shotgun (WGS) entry which is preliminary data.</text>
</comment>
<dbReference type="Proteomes" id="UP000077684">
    <property type="component" value="Unassembled WGS sequence"/>
</dbReference>
<dbReference type="Pfam" id="PF04434">
    <property type="entry name" value="SWIM"/>
    <property type="match status" value="1"/>
</dbReference>
<keyword evidence="5" id="KW-1185">Reference proteome</keyword>
<feature type="domain" description="SWIM-type" evidence="3">
    <location>
        <begin position="306"/>
        <end position="347"/>
    </location>
</feature>
<keyword evidence="1" id="KW-0863">Zinc-finger</keyword>
<gene>
    <name evidence="4" type="ORF">A4X06_0g2797</name>
</gene>
<name>A0A8X7SYE6_9BASI</name>
<accession>A0A8X7SYE6</accession>
<dbReference type="InterPro" id="IPR007527">
    <property type="entry name" value="Znf_SWIM"/>
</dbReference>
<keyword evidence="1" id="KW-0862">Zinc</keyword>
<organism evidence="4 5">
    <name type="scientific">Tilletia controversa</name>
    <name type="common">dwarf bunt fungus</name>
    <dbReference type="NCBI Taxonomy" id="13291"/>
    <lineage>
        <taxon>Eukaryota</taxon>
        <taxon>Fungi</taxon>
        <taxon>Dikarya</taxon>
        <taxon>Basidiomycota</taxon>
        <taxon>Ustilaginomycotina</taxon>
        <taxon>Exobasidiomycetes</taxon>
        <taxon>Tilletiales</taxon>
        <taxon>Tilletiaceae</taxon>
        <taxon>Tilletia</taxon>
    </lineage>
</organism>
<evidence type="ECO:0000313" key="5">
    <source>
        <dbReference type="Proteomes" id="UP000077684"/>
    </source>
</evidence>
<evidence type="ECO:0000259" key="3">
    <source>
        <dbReference type="PROSITE" id="PS50966"/>
    </source>
</evidence>
<dbReference type="GO" id="GO:0008270">
    <property type="term" value="F:zinc ion binding"/>
    <property type="evidence" value="ECO:0007669"/>
    <property type="project" value="UniProtKB-KW"/>
</dbReference>
<reference evidence="4" key="1">
    <citation type="submission" date="2016-04" db="EMBL/GenBank/DDBJ databases">
        <authorList>
            <person name="Nguyen H.D."/>
            <person name="Samba Siva P."/>
            <person name="Cullis J."/>
            <person name="Levesque C.A."/>
            <person name="Hambleton S."/>
        </authorList>
    </citation>
    <scope>NUCLEOTIDE SEQUENCE</scope>
    <source>
        <strain evidence="4">DAOMC 236426</strain>
    </source>
</reference>
<keyword evidence="1" id="KW-0479">Metal-binding</keyword>
<feature type="compositionally biased region" description="Pro residues" evidence="2">
    <location>
        <begin position="381"/>
        <end position="393"/>
    </location>
</feature>
<reference evidence="4" key="2">
    <citation type="journal article" date="2019" name="IMA Fungus">
        <title>Genome sequencing and comparison of five Tilletia species to identify candidate genes for the detection of regulated species infecting wheat.</title>
        <authorList>
            <person name="Nguyen H.D.T."/>
            <person name="Sultana T."/>
            <person name="Kesanakurti P."/>
            <person name="Hambleton S."/>
        </authorList>
    </citation>
    <scope>NUCLEOTIDE SEQUENCE</scope>
    <source>
        <strain evidence="4">DAOMC 236426</strain>
    </source>
</reference>
<dbReference type="EMBL" id="LWDE02000231">
    <property type="protein sequence ID" value="KAE8251135.1"/>
    <property type="molecule type" value="Genomic_DNA"/>
</dbReference>
<evidence type="ECO:0000313" key="4">
    <source>
        <dbReference type="EMBL" id="KAE8251135.1"/>
    </source>
</evidence>
<dbReference type="PROSITE" id="PS50966">
    <property type="entry name" value="ZF_SWIM"/>
    <property type="match status" value="1"/>
</dbReference>
<dbReference type="PANTHER" id="PTHR33977">
    <property type="entry name" value="ZINC ION BINDING PROTEIN"/>
    <property type="match status" value="1"/>
</dbReference>
<evidence type="ECO:0000256" key="1">
    <source>
        <dbReference type="PROSITE-ProRule" id="PRU00325"/>
    </source>
</evidence>
<sequence>MMLAYGQGSVVCLDSTHNTCFGFEKAEKVWLYTLVVRSTTTGRGIPAGFMFTNAEHAQPIIYWLECLRRDPRLRFKPSHFMIDCFTTELLAIRTAFTAPSTPSVLFCDWHMLKAMTANSKLKVKGHEGHPQGALRNQDNQLAQKEARSGFLKLVNASDPQAVAEELARYLERWKCCPAWTKYVEEQWLPYKELWGRAWRREAHRGIDTNNFIETWHNQLKTAYLGMMRKQGVDVLLCILLKQCVPDYRSNELRVSLGLDSCAMTKADREARRKAQDLPYLEALALVEEAEGGSITVESFSVSGQRYRLRTRLDALGDEVELVGCSCFYFQQREFPCKHMWLANRVLSLPLAQFSRKIKASVTDRAPAPAPSAAPSAAAGAPAPPSAAPPPAAGAPPAAAASVSAAAALASAVAATEASAANQAMRAERDQILAAALPEIGKIFAMGDNIRRQVDTDAFSCSRQAATDLVSRLEVVQHIMVDVLQGRQLHHRQQVSAQKTFTTTFVVDTCIQQPHSALEEGEWRQPHSSNTVRASAGAAIRSPLYFTFHHKLDVL</sequence>